<reference evidence="1 2" key="1">
    <citation type="journal article" date="2009" name="Nat. Genet.">
        <title>The genome of the cucumber, Cucumis sativus L.</title>
        <authorList>
            <person name="Huang S."/>
            <person name="Li R."/>
            <person name="Zhang Z."/>
            <person name="Li L."/>
            <person name="Gu X."/>
            <person name="Fan W."/>
            <person name="Lucas W.J."/>
            <person name="Wang X."/>
            <person name="Xie B."/>
            <person name="Ni P."/>
            <person name="Ren Y."/>
            <person name="Zhu H."/>
            <person name="Li J."/>
            <person name="Lin K."/>
            <person name="Jin W."/>
            <person name="Fei Z."/>
            <person name="Li G."/>
            <person name="Staub J."/>
            <person name="Kilian A."/>
            <person name="van der Vossen E.A."/>
            <person name="Wu Y."/>
            <person name="Guo J."/>
            <person name="He J."/>
            <person name="Jia Z."/>
            <person name="Ren Y."/>
            <person name="Tian G."/>
            <person name="Lu Y."/>
            <person name="Ruan J."/>
            <person name="Qian W."/>
            <person name="Wang M."/>
            <person name="Huang Q."/>
            <person name="Li B."/>
            <person name="Xuan Z."/>
            <person name="Cao J."/>
            <person name="Asan"/>
            <person name="Wu Z."/>
            <person name="Zhang J."/>
            <person name="Cai Q."/>
            <person name="Bai Y."/>
            <person name="Zhao B."/>
            <person name="Han Y."/>
            <person name="Li Y."/>
            <person name="Li X."/>
            <person name="Wang S."/>
            <person name="Shi Q."/>
            <person name="Liu S."/>
            <person name="Cho W.K."/>
            <person name="Kim J.Y."/>
            <person name="Xu Y."/>
            <person name="Heller-Uszynska K."/>
            <person name="Miao H."/>
            <person name="Cheng Z."/>
            <person name="Zhang S."/>
            <person name="Wu J."/>
            <person name="Yang Y."/>
            <person name="Kang H."/>
            <person name="Li M."/>
            <person name="Liang H."/>
            <person name="Ren X."/>
            <person name="Shi Z."/>
            <person name="Wen M."/>
            <person name="Jian M."/>
            <person name="Yang H."/>
            <person name="Zhang G."/>
            <person name="Yang Z."/>
            <person name="Chen R."/>
            <person name="Liu S."/>
            <person name="Li J."/>
            <person name="Ma L."/>
            <person name="Liu H."/>
            <person name="Zhou Y."/>
            <person name="Zhao J."/>
            <person name="Fang X."/>
            <person name="Li G."/>
            <person name="Fang L."/>
            <person name="Li Y."/>
            <person name="Liu D."/>
            <person name="Zheng H."/>
            <person name="Zhang Y."/>
            <person name="Qin N."/>
            <person name="Li Z."/>
            <person name="Yang G."/>
            <person name="Yang S."/>
            <person name="Bolund L."/>
            <person name="Kristiansen K."/>
            <person name="Zheng H."/>
            <person name="Li S."/>
            <person name="Zhang X."/>
            <person name="Yang H."/>
            <person name="Wang J."/>
            <person name="Sun R."/>
            <person name="Zhang B."/>
            <person name="Jiang S."/>
            <person name="Wang J."/>
            <person name="Du Y."/>
            <person name="Li S."/>
        </authorList>
    </citation>
    <scope>NUCLEOTIDE SEQUENCE [LARGE SCALE GENOMIC DNA]</scope>
    <source>
        <strain evidence="2">cv. 9930</strain>
    </source>
</reference>
<reference evidence="1 2" key="4">
    <citation type="journal article" date="2011" name="BMC Genomics">
        <title>RNA-Seq improves annotation of protein-coding genes in the cucumber genome.</title>
        <authorList>
            <person name="Li Z."/>
            <person name="Zhang Z."/>
            <person name="Yan P."/>
            <person name="Huang S."/>
            <person name="Fei Z."/>
            <person name="Lin K."/>
        </authorList>
    </citation>
    <scope>NUCLEOTIDE SEQUENCE [LARGE SCALE GENOMIC DNA]</scope>
    <source>
        <strain evidence="2">cv. 9930</strain>
    </source>
</reference>
<keyword evidence="2" id="KW-1185">Reference proteome</keyword>
<dbReference type="AlphaFoldDB" id="A0A0A0KGS7"/>
<evidence type="ECO:0000313" key="1">
    <source>
        <dbReference type="EMBL" id="KGN47572.1"/>
    </source>
</evidence>
<sequence length="69" mass="7500">MQQVRKTFILKNQAAAADDLGWMGSGAVRRAHVHTRRIILADVAAGVDVGINLHRRIPALDSCKGPRKA</sequence>
<reference evidence="1 2" key="3">
    <citation type="journal article" date="2010" name="BMC Genomics">
        <title>Transcriptome sequencing and comparative analysis of cucumber flowers with different sex types.</title>
        <authorList>
            <person name="Guo S."/>
            <person name="Zheng Y."/>
            <person name="Joung J.G."/>
            <person name="Liu S."/>
            <person name="Zhang Z."/>
            <person name="Crasta O.R."/>
            <person name="Sobral B.W."/>
            <person name="Xu Y."/>
            <person name="Huang S."/>
            <person name="Fei Z."/>
        </authorList>
    </citation>
    <scope>NUCLEOTIDE SEQUENCE [LARGE SCALE GENOMIC DNA]</scope>
    <source>
        <strain evidence="2">cv. 9930</strain>
    </source>
</reference>
<evidence type="ECO:0000313" key="2">
    <source>
        <dbReference type="Proteomes" id="UP000029981"/>
    </source>
</evidence>
<gene>
    <name evidence="1" type="ORF">Csa_6G361350</name>
</gene>
<dbReference type="Proteomes" id="UP000029981">
    <property type="component" value="Chromosome 6"/>
</dbReference>
<name>A0A0A0KGS7_CUCSA</name>
<dbReference type="EMBL" id="CM002927">
    <property type="protein sequence ID" value="KGN47572.1"/>
    <property type="molecule type" value="Genomic_DNA"/>
</dbReference>
<protein>
    <submittedName>
        <fullName evidence="1">Uncharacterized protein</fullName>
    </submittedName>
</protein>
<accession>A0A0A0KGS7</accession>
<dbReference type="Gramene" id="KGN47572">
    <property type="protein sequence ID" value="KGN47572"/>
    <property type="gene ID" value="Csa_6G361350"/>
</dbReference>
<proteinExistence type="predicted"/>
<reference evidence="1 2" key="2">
    <citation type="journal article" date="2009" name="PLoS ONE">
        <title>An integrated genetic and cytogenetic map of the cucumber genome.</title>
        <authorList>
            <person name="Ren Y."/>
            <person name="Zhang Z."/>
            <person name="Liu J."/>
            <person name="Staub J.E."/>
            <person name="Han Y."/>
            <person name="Cheng Z."/>
            <person name="Li X."/>
            <person name="Lu J."/>
            <person name="Miao H."/>
            <person name="Kang H."/>
            <person name="Xie B."/>
            <person name="Gu X."/>
            <person name="Wang X."/>
            <person name="Du Y."/>
            <person name="Jin W."/>
            <person name="Huang S."/>
        </authorList>
    </citation>
    <scope>NUCLEOTIDE SEQUENCE [LARGE SCALE GENOMIC DNA]</scope>
    <source>
        <strain evidence="2">cv. 9930</strain>
    </source>
</reference>
<organism evidence="1 2">
    <name type="scientific">Cucumis sativus</name>
    <name type="common">Cucumber</name>
    <dbReference type="NCBI Taxonomy" id="3659"/>
    <lineage>
        <taxon>Eukaryota</taxon>
        <taxon>Viridiplantae</taxon>
        <taxon>Streptophyta</taxon>
        <taxon>Embryophyta</taxon>
        <taxon>Tracheophyta</taxon>
        <taxon>Spermatophyta</taxon>
        <taxon>Magnoliopsida</taxon>
        <taxon>eudicotyledons</taxon>
        <taxon>Gunneridae</taxon>
        <taxon>Pentapetalae</taxon>
        <taxon>rosids</taxon>
        <taxon>fabids</taxon>
        <taxon>Cucurbitales</taxon>
        <taxon>Cucurbitaceae</taxon>
        <taxon>Benincaseae</taxon>
        <taxon>Cucumis</taxon>
    </lineage>
</organism>